<name>A0ABY0E489_9BRAD</name>
<accession>A0ABY0E489</accession>
<dbReference type="InterPro" id="IPR005467">
    <property type="entry name" value="His_kinase_dom"/>
</dbReference>
<dbReference type="Pfam" id="PF08448">
    <property type="entry name" value="PAS_4"/>
    <property type="match status" value="1"/>
</dbReference>
<keyword evidence="4" id="KW-0808">Transferase</keyword>
<dbReference type="Pfam" id="PF00512">
    <property type="entry name" value="HisKA"/>
    <property type="match status" value="1"/>
</dbReference>
<evidence type="ECO:0000313" key="12">
    <source>
        <dbReference type="Proteomes" id="UP000290401"/>
    </source>
</evidence>
<dbReference type="InterPro" id="IPR004358">
    <property type="entry name" value="Sig_transdc_His_kin-like_C"/>
</dbReference>
<dbReference type="CDD" id="cd00130">
    <property type="entry name" value="PAS"/>
    <property type="match status" value="1"/>
</dbReference>
<organism evidence="11 12">
    <name type="scientific">Bradyrhizobium guangzhouense</name>
    <dbReference type="NCBI Taxonomy" id="1325095"/>
    <lineage>
        <taxon>Bacteria</taxon>
        <taxon>Pseudomonadati</taxon>
        <taxon>Pseudomonadota</taxon>
        <taxon>Alphaproteobacteria</taxon>
        <taxon>Hyphomicrobiales</taxon>
        <taxon>Nitrobacteraceae</taxon>
        <taxon>Bradyrhizobium</taxon>
    </lineage>
</organism>
<evidence type="ECO:0000256" key="7">
    <source>
        <dbReference type="ARBA" id="ARBA00022840"/>
    </source>
</evidence>
<evidence type="ECO:0000256" key="1">
    <source>
        <dbReference type="ARBA" id="ARBA00000085"/>
    </source>
</evidence>
<dbReference type="CDD" id="cd00082">
    <property type="entry name" value="HisKA"/>
    <property type="match status" value="1"/>
</dbReference>
<gene>
    <name evidence="11" type="ORF">EAS56_19410</name>
</gene>
<dbReference type="Proteomes" id="UP000290401">
    <property type="component" value="Unassembled WGS sequence"/>
</dbReference>
<dbReference type="InterPro" id="IPR003661">
    <property type="entry name" value="HisK_dim/P_dom"/>
</dbReference>
<evidence type="ECO:0000256" key="3">
    <source>
        <dbReference type="ARBA" id="ARBA00022553"/>
    </source>
</evidence>
<dbReference type="Gene3D" id="3.30.450.20">
    <property type="entry name" value="PAS domain"/>
    <property type="match status" value="3"/>
</dbReference>
<evidence type="ECO:0000259" key="9">
    <source>
        <dbReference type="PROSITE" id="PS50109"/>
    </source>
</evidence>
<dbReference type="EMBL" id="RDQZ01000015">
    <property type="protein sequence ID" value="RXH11818.1"/>
    <property type="molecule type" value="Genomic_DNA"/>
</dbReference>
<dbReference type="InterPro" id="IPR036097">
    <property type="entry name" value="HisK_dim/P_sf"/>
</dbReference>
<evidence type="ECO:0000256" key="8">
    <source>
        <dbReference type="ARBA" id="ARBA00023012"/>
    </source>
</evidence>
<dbReference type="SUPFAM" id="SSF55874">
    <property type="entry name" value="ATPase domain of HSP90 chaperone/DNA topoisomerase II/histidine kinase"/>
    <property type="match status" value="1"/>
</dbReference>
<dbReference type="SMART" id="SM00387">
    <property type="entry name" value="HATPase_c"/>
    <property type="match status" value="1"/>
</dbReference>
<evidence type="ECO:0000256" key="2">
    <source>
        <dbReference type="ARBA" id="ARBA00012438"/>
    </source>
</evidence>
<comment type="catalytic activity">
    <reaction evidence="1">
        <text>ATP + protein L-histidine = ADP + protein N-phospho-L-histidine.</text>
        <dbReference type="EC" id="2.7.13.3"/>
    </reaction>
</comment>
<evidence type="ECO:0000256" key="5">
    <source>
        <dbReference type="ARBA" id="ARBA00022741"/>
    </source>
</evidence>
<keyword evidence="12" id="KW-1185">Reference proteome</keyword>
<dbReference type="SUPFAM" id="SSF55785">
    <property type="entry name" value="PYP-like sensor domain (PAS domain)"/>
    <property type="match status" value="3"/>
</dbReference>
<feature type="domain" description="PAS" evidence="10">
    <location>
        <begin position="29"/>
        <end position="84"/>
    </location>
</feature>
<sequence>MQAARAATTDGIRRQMTNLFQRATAAGHVYPHAMELADLASESIIVSDALGVIRYWNAASEALYGWPAMAMVGQSVQTIGSLAHSGTDHFSALLREGRWEGVVHRRGLTGTAVVAAVRQIVRRDTAGALLDIVELGRNAGSLTETAYLRMDAELQSSLAASWELDTTPAHPLLDAIAEHRRGGASVDLNQHPDWVDRLLTATRIMAVNDRAVRMFGAHAGYEQMIGKPIGDFWPAESRSLLASLLERVASDRTRLETDRMILSGSLRNPIVKAWHSAEPKPPGTVFVTINGVSNDDRTTWELRASEERYRQLVQYLPTALWQVDSRRAGEAFDQLKANGVRDIAGHLERNPDLVEHAKDVVRVTDVNRDAVSLFRAHNPADLIKPVRYIFAAAPGLAERVMVAHFEGRRNLIEETRIRAFDGAIIDVLFTVTYPVPPEQLDNTFITMQDISERLNAEQQLRKLQADLSHAGRIATLGELATSIAHEINQPLAAIVTNGETSLRWLARADQNTEKVTQLTSRIVSNARRASDIIHRIRGMAAKHEPEKRLIDLNEVLEEALLFIRHDIDSKAIILSANFGADLPKVLGDRIQLQQVIINLLVNSIQAIVQSGQPIRRIDVKTSIDDEGSVALSVFDNGPGVPGADLSRVFDSFFSTKDAGLGIGLTICQSIITAHGGRIAGTNRQKGGAHFHFTVPVPGVSSSEPGHATS</sequence>
<dbReference type="Gene3D" id="1.10.287.130">
    <property type="match status" value="1"/>
</dbReference>
<dbReference type="InterPro" id="IPR013656">
    <property type="entry name" value="PAS_4"/>
</dbReference>
<dbReference type="InterPro" id="IPR000014">
    <property type="entry name" value="PAS"/>
</dbReference>
<dbReference type="InterPro" id="IPR035965">
    <property type="entry name" value="PAS-like_dom_sf"/>
</dbReference>
<dbReference type="InterPro" id="IPR036890">
    <property type="entry name" value="HATPase_C_sf"/>
</dbReference>
<evidence type="ECO:0000256" key="6">
    <source>
        <dbReference type="ARBA" id="ARBA00022777"/>
    </source>
</evidence>
<dbReference type="SMART" id="SM00388">
    <property type="entry name" value="HisKA"/>
    <property type="match status" value="1"/>
</dbReference>
<proteinExistence type="predicted"/>
<evidence type="ECO:0000313" key="11">
    <source>
        <dbReference type="EMBL" id="RXH11818.1"/>
    </source>
</evidence>
<dbReference type="InterPro" id="IPR003594">
    <property type="entry name" value="HATPase_dom"/>
</dbReference>
<feature type="domain" description="Histidine kinase" evidence="9">
    <location>
        <begin position="482"/>
        <end position="698"/>
    </location>
</feature>
<reference evidence="11 12" key="1">
    <citation type="submission" date="2018-10" db="EMBL/GenBank/DDBJ databases">
        <title>Bradyrhizobium sp. nov., effective nodules isolated from peanut in China.</title>
        <authorList>
            <person name="Li Y."/>
        </authorList>
    </citation>
    <scope>NUCLEOTIDE SEQUENCE [LARGE SCALE GENOMIC DNA]</scope>
    <source>
        <strain evidence="11 12">CCBAU 53426</strain>
    </source>
</reference>
<keyword evidence="5" id="KW-0547">Nucleotide-binding</keyword>
<dbReference type="PROSITE" id="PS50112">
    <property type="entry name" value="PAS"/>
    <property type="match status" value="1"/>
</dbReference>
<dbReference type="Pfam" id="PF02518">
    <property type="entry name" value="HATPase_c"/>
    <property type="match status" value="1"/>
</dbReference>
<dbReference type="PROSITE" id="PS50109">
    <property type="entry name" value="HIS_KIN"/>
    <property type="match status" value="1"/>
</dbReference>
<dbReference type="SMART" id="SM00091">
    <property type="entry name" value="PAS"/>
    <property type="match status" value="2"/>
</dbReference>
<protein>
    <recommendedName>
        <fullName evidence="2">histidine kinase</fullName>
        <ecNumber evidence="2">2.7.13.3</ecNumber>
    </recommendedName>
</protein>
<dbReference type="EC" id="2.7.13.3" evidence="2"/>
<dbReference type="PANTHER" id="PTHR43065:SF10">
    <property type="entry name" value="PEROXIDE STRESS-ACTIVATED HISTIDINE KINASE MAK3"/>
    <property type="match status" value="1"/>
</dbReference>
<dbReference type="SUPFAM" id="SSF47384">
    <property type="entry name" value="Homodimeric domain of signal transducing histidine kinase"/>
    <property type="match status" value="1"/>
</dbReference>
<keyword evidence="8" id="KW-0902">Two-component regulatory system</keyword>
<dbReference type="Gene3D" id="3.30.565.10">
    <property type="entry name" value="Histidine kinase-like ATPase, C-terminal domain"/>
    <property type="match status" value="1"/>
</dbReference>
<dbReference type="PRINTS" id="PR00344">
    <property type="entry name" value="BCTRLSENSOR"/>
</dbReference>
<keyword evidence="3" id="KW-0597">Phosphoprotein</keyword>
<dbReference type="PANTHER" id="PTHR43065">
    <property type="entry name" value="SENSOR HISTIDINE KINASE"/>
    <property type="match status" value="1"/>
</dbReference>
<keyword evidence="6" id="KW-0418">Kinase</keyword>
<comment type="caution">
    <text evidence="11">The sequence shown here is derived from an EMBL/GenBank/DDBJ whole genome shotgun (WGS) entry which is preliminary data.</text>
</comment>
<keyword evidence="7" id="KW-0067">ATP-binding</keyword>
<evidence type="ECO:0000256" key="4">
    <source>
        <dbReference type="ARBA" id="ARBA00022679"/>
    </source>
</evidence>
<evidence type="ECO:0000259" key="10">
    <source>
        <dbReference type="PROSITE" id="PS50112"/>
    </source>
</evidence>